<sequence length="72" mass="8053">MFSDKAQGLSPHRCPFAIERVTILPHLKGADRDMPGSNELTDLGSTLRQQPQRRASALQHLFLCRAPGMREP</sequence>
<name>A0A1S7SB61_AGRTU</name>
<feature type="compositionally biased region" description="Polar residues" evidence="1">
    <location>
        <begin position="38"/>
        <end position="53"/>
    </location>
</feature>
<gene>
    <name evidence="2" type="ORF">AGR4C_pa60036</name>
</gene>
<dbReference type="Proteomes" id="UP000191897">
    <property type="component" value="Unassembled WGS sequence"/>
</dbReference>
<accession>A0A1S7SB61</accession>
<evidence type="ECO:0000256" key="1">
    <source>
        <dbReference type="SAM" id="MobiDB-lite"/>
    </source>
</evidence>
<feature type="region of interest" description="Disordered" evidence="1">
    <location>
        <begin position="28"/>
        <end position="53"/>
    </location>
</feature>
<reference evidence="2 3" key="1">
    <citation type="submission" date="2016-01" db="EMBL/GenBank/DDBJ databases">
        <authorList>
            <person name="Oliw E.H."/>
        </authorList>
    </citation>
    <scope>NUCLEOTIDE SEQUENCE [LARGE SCALE GENOMIC DNA]</scope>
    <source>
        <strain evidence="2 3">Kerr 14</strain>
    </source>
</reference>
<evidence type="ECO:0000313" key="2">
    <source>
        <dbReference type="EMBL" id="CUX65914.1"/>
    </source>
</evidence>
<proteinExistence type="predicted"/>
<organism evidence="2 3">
    <name type="scientific">Agrobacterium tumefaciens str. Kerr 14</name>
    <dbReference type="NCBI Taxonomy" id="1183424"/>
    <lineage>
        <taxon>Bacteria</taxon>
        <taxon>Pseudomonadati</taxon>
        <taxon>Pseudomonadota</taxon>
        <taxon>Alphaproteobacteria</taxon>
        <taxon>Hyphomicrobiales</taxon>
        <taxon>Rhizobiaceae</taxon>
        <taxon>Rhizobium/Agrobacterium group</taxon>
        <taxon>Agrobacterium</taxon>
        <taxon>Agrobacterium tumefaciens complex</taxon>
    </lineage>
</organism>
<dbReference type="AlphaFoldDB" id="A0A1S7SB61"/>
<dbReference type="EMBL" id="FBWC01000037">
    <property type="protein sequence ID" value="CUX65914.1"/>
    <property type="molecule type" value="Genomic_DNA"/>
</dbReference>
<evidence type="ECO:0000313" key="3">
    <source>
        <dbReference type="Proteomes" id="UP000191897"/>
    </source>
</evidence>
<protein>
    <submittedName>
        <fullName evidence="2">Uncharacterized protein</fullName>
    </submittedName>
</protein>